<dbReference type="Proteomes" id="UP000005856">
    <property type="component" value="Unassembled WGS sequence"/>
</dbReference>
<dbReference type="Gene3D" id="3.40.190.10">
    <property type="entry name" value="Periplasmic binding protein-like II"/>
    <property type="match status" value="1"/>
</dbReference>
<dbReference type="PANTHER" id="PTHR42928">
    <property type="entry name" value="TRICARBOXYLATE-BINDING PROTEIN"/>
    <property type="match status" value="1"/>
</dbReference>
<dbReference type="SUPFAM" id="SSF53850">
    <property type="entry name" value="Periplasmic binding protein-like II"/>
    <property type="match status" value="1"/>
</dbReference>
<protein>
    <submittedName>
        <fullName evidence="3">Uncharacterized protein</fullName>
    </submittedName>
</protein>
<dbReference type="STRING" id="443152.MDG893_15372"/>
<comment type="caution">
    <text evidence="3">The sequence shown here is derived from an EMBL/GenBank/DDBJ whole genome shotgun (WGS) entry which is preliminary data.</text>
</comment>
<dbReference type="Pfam" id="PF03401">
    <property type="entry name" value="TctC"/>
    <property type="match status" value="1"/>
</dbReference>
<sequence>MKHTHMEKPWRAVSCAVALAASVFTATAVAQDSFPQRDIELVVGYNAGGGYSSWAQALAPVLEEQLGGNTNVLVRHMPGAGGVVATNYVYRAKPDGYTIGIFNLGGLAATQTASEVMYDLTKMAWLGRLSLDPTIMVVGSDSGFNAPGDFKGRDRTVVSTKGLTANATITGAVTFDLLGVDWQPLNHSGTSEAILSIIRGDSHVSWGSFDSLKQYIENGDLKMLMYYDAERNPAYPDVPTPSEIGLPAEINEAFNTNRILGAPAGTSDAVVKALESAIAQAVKDPAFIERVEKMEVSVQYLDGAQTSRVVNSAVKGFTDYKDTISELLGSN</sequence>
<proteinExistence type="inferred from homology"/>
<dbReference type="CDD" id="cd07012">
    <property type="entry name" value="PBP2_Bug_TTT"/>
    <property type="match status" value="1"/>
</dbReference>
<reference evidence="3 4" key="1">
    <citation type="submission" date="2007-06" db="EMBL/GenBank/DDBJ databases">
        <authorList>
            <person name="Green D."/>
            <person name="Ferriera S."/>
            <person name="Johnson J."/>
            <person name="Kravitz S."/>
            <person name="Beeson K."/>
            <person name="Sutton G."/>
            <person name="Rogers Y.-H."/>
            <person name="Friedman R."/>
            <person name="Frazier M."/>
            <person name="Venter J.C."/>
        </authorList>
    </citation>
    <scope>NUCLEOTIDE SEQUENCE [LARGE SCALE GENOMIC DNA]</scope>
    <source>
        <strain evidence="3 4">DG893</strain>
    </source>
</reference>
<gene>
    <name evidence="3" type="ORF">MDG893_15372</name>
</gene>
<dbReference type="eggNOG" id="COG3181">
    <property type="taxonomic scope" value="Bacteria"/>
</dbReference>
<dbReference type="RefSeq" id="WP_007155386.1">
    <property type="nucleotide sequence ID" value="NZ_ABCP01000052.1"/>
</dbReference>
<organism evidence="3 4">
    <name type="scientific">Marinobacter algicola DG893</name>
    <dbReference type="NCBI Taxonomy" id="443152"/>
    <lineage>
        <taxon>Bacteria</taxon>
        <taxon>Pseudomonadati</taxon>
        <taxon>Pseudomonadota</taxon>
        <taxon>Gammaproteobacteria</taxon>
        <taxon>Pseudomonadales</taxon>
        <taxon>Marinobacteraceae</taxon>
        <taxon>Marinobacter</taxon>
    </lineage>
</organism>
<comment type="similarity">
    <text evidence="1">Belongs to the UPF0065 (bug) family.</text>
</comment>
<dbReference type="Gene3D" id="3.40.190.150">
    <property type="entry name" value="Bordetella uptake gene, domain 1"/>
    <property type="match status" value="1"/>
</dbReference>
<dbReference type="OrthoDB" id="5171643at2"/>
<feature type="signal peptide" evidence="2">
    <location>
        <begin position="1"/>
        <end position="30"/>
    </location>
</feature>
<dbReference type="InterPro" id="IPR042100">
    <property type="entry name" value="Bug_dom1"/>
</dbReference>
<dbReference type="InterPro" id="IPR005064">
    <property type="entry name" value="BUG"/>
</dbReference>
<evidence type="ECO:0000256" key="2">
    <source>
        <dbReference type="SAM" id="SignalP"/>
    </source>
</evidence>
<keyword evidence="2" id="KW-0732">Signal</keyword>
<evidence type="ECO:0000313" key="3">
    <source>
        <dbReference type="EMBL" id="EDM46126.1"/>
    </source>
</evidence>
<dbReference type="AlphaFoldDB" id="A6F552"/>
<name>A6F552_9GAMM</name>
<evidence type="ECO:0000313" key="4">
    <source>
        <dbReference type="Proteomes" id="UP000005856"/>
    </source>
</evidence>
<evidence type="ECO:0000256" key="1">
    <source>
        <dbReference type="ARBA" id="ARBA00006987"/>
    </source>
</evidence>
<dbReference type="PIRSF" id="PIRSF017082">
    <property type="entry name" value="YflP"/>
    <property type="match status" value="1"/>
</dbReference>
<feature type="chain" id="PRO_5002692770" evidence="2">
    <location>
        <begin position="31"/>
        <end position="331"/>
    </location>
</feature>
<dbReference type="PANTHER" id="PTHR42928:SF5">
    <property type="entry name" value="BLR1237 PROTEIN"/>
    <property type="match status" value="1"/>
</dbReference>
<keyword evidence="4" id="KW-1185">Reference proteome</keyword>
<dbReference type="EMBL" id="ABCP01000052">
    <property type="protein sequence ID" value="EDM46126.1"/>
    <property type="molecule type" value="Genomic_DNA"/>
</dbReference>
<accession>A6F552</accession>